<feature type="signal peptide" evidence="1">
    <location>
        <begin position="1"/>
        <end position="21"/>
    </location>
</feature>
<evidence type="ECO:0000313" key="4">
    <source>
        <dbReference type="Proteomes" id="UP001229955"/>
    </source>
</evidence>
<evidence type="ECO:0008006" key="5">
    <source>
        <dbReference type="Google" id="ProtNLM"/>
    </source>
</evidence>
<reference evidence="2" key="1">
    <citation type="submission" date="2023-07" db="EMBL/GenBank/DDBJ databases">
        <authorList>
            <person name="Haufschild T."/>
            <person name="Kallscheuer N."/>
            <person name="Hammer J."/>
            <person name="Kohn T."/>
            <person name="Kabuu M."/>
            <person name="Jogler M."/>
            <person name="Wohfarth N."/>
            <person name="Heuer A."/>
            <person name="Rohde M."/>
            <person name="van Teeseling M.C.F."/>
            <person name="Jogler C."/>
        </authorList>
    </citation>
    <scope>NUCLEOTIDE SEQUENCE</scope>
    <source>
        <strain evidence="2">Strain 138</strain>
        <strain evidence="3">Strain 318</strain>
    </source>
</reference>
<proteinExistence type="predicted"/>
<dbReference type="AlphaFoldDB" id="A0AA49JRU3"/>
<dbReference type="RefSeq" id="WP_367886515.1">
    <property type="nucleotide sequence ID" value="NZ_CP130612.1"/>
</dbReference>
<gene>
    <name evidence="2" type="ORF">Strain138_000036</name>
    <name evidence="3" type="ORF">Strain318_000036</name>
</gene>
<keyword evidence="1" id="KW-0732">Signal</keyword>
<name>A0AA49JRU3_9BACT</name>
<organism evidence="2">
    <name type="scientific">Pseudogemmatithrix spongiicola</name>
    <dbReference type="NCBI Taxonomy" id="3062599"/>
    <lineage>
        <taxon>Bacteria</taxon>
        <taxon>Pseudomonadati</taxon>
        <taxon>Gemmatimonadota</taxon>
        <taxon>Gemmatimonadia</taxon>
        <taxon>Gemmatimonadales</taxon>
        <taxon>Gemmatimonadaceae</taxon>
        <taxon>Pseudogemmatithrix</taxon>
    </lineage>
</organism>
<protein>
    <recommendedName>
        <fullName evidence="5">Lipoprotein</fullName>
    </recommendedName>
</protein>
<dbReference type="KEGG" id="pspc:Strain318_000036"/>
<accession>A0AA49JY26</accession>
<dbReference type="Proteomes" id="UP001229955">
    <property type="component" value="Chromosome"/>
</dbReference>
<accession>A0AA49JRU3</accession>
<evidence type="ECO:0000256" key="1">
    <source>
        <dbReference type="SAM" id="SignalP"/>
    </source>
</evidence>
<evidence type="ECO:0000313" key="3">
    <source>
        <dbReference type="EMBL" id="WKW13713.1"/>
    </source>
</evidence>
<dbReference type="EMBL" id="CP130612">
    <property type="protein sequence ID" value="WKW10804.1"/>
    <property type="molecule type" value="Genomic_DNA"/>
</dbReference>
<feature type="chain" id="PRO_5041318268" description="Lipoprotein" evidence="1">
    <location>
        <begin position="22"/>
        <end position="198"/>
    </location>
</feature>
<keyword evidence="4" id="KW-1185">Reference proteome</keyword>
<sequence length="198" mass="21461">MAMGAGARAAVVIVAAFAVVACDGPPAAEAALTPFERVLADSLAGDSAALATLPPALHELLVVRAALDGASNSRCDLMPSRQRHELRRRFRLTFEDSSRVLLYAVADDSTGRLDRVEYIRRIPTRGQRGLIWDGERDRTTSTWWSETRWGLSRRVERGDIPRGGPLPRALRALGRQLMMSPCAEPADSAETGSPTTAP</sequence>
<evidence type="ECO:0000313" key="2">
    <source>
        <dbReference type="EMBL" id="WKW10804.1"/>
    </source>
</evidence>
<dbReference type="EMBL" id="CP130613">
    <property type="protein sequence ID" value="WKW13713.1"/>
    <property type="molecule type" value="Genomic_DNA"/>
</dbReference>